<proteinExistence type="predicted"/>
<name>A0AAN8F3W5_TRICO</name>
<keyword evidence="2" id="KW-1185">Reference proteome</keyword>
<comment type="caution">
    <text evidence="1">The sequence shown here is derived from an EMBL/GenBank/DDBJ whole genome shotgun (WGS) entry which is preliminary data.</text>
</comment>
<evidence type="ECO:0000313" key="2">
    <source>
        <dbReference type="Proteomes" id="UP001331761"/>
    </source>
</evidence>
<dbReference type="EMBL" id="WIXE01016199">
    <property type="protein sequence ID" value="KAK5972861.1"/>
    <property type="molecule type" value="Genomic_DNA"/>
</dbReference>
<dbReference type="Proteomes" id="UP001331761">
    <property type="component" value="Unassembled WGS sequence"/>
</dbReference>
<feature type="non-terminal residue" evidence="1">
    <location>
        <position position="1"/>
    </location>
</feature>
<dbReference type="AlphaFoldDB" id="A0AAN8F3W5"/>
<reference evidence="1 2" key="1">
    <citation type="submission" date="2019-10" db="EMBL/GenBank/DDBJ databases">
        <title>Assembly and Annotation for the nematode Trichostrongylus colubriformis.</title>
        <authorList>
            <person name="Martin J."/>
        </authorList>
    </citation>
    <scope>NUCLEOTIDE SEQUENCE [LARGE SCALE GENOMIC DNA]</scope>
    <source>
        <strain evidence="1">G859</strain>
        <tissue evidence="1">Whole worm</tissue>
    </source>
</reference>
<protein>
    <submittedName>
        <fullName evidence="1">Uncharacterized protein</fullName>
    </submittedName>
</protein>
<accession>A0AAN8F3W5</accession>
<sequence>TPSGSFKHCFRPTRCSRCTRKVIQERFEAEVKRGSLRNISYWETP</sequence>
<evidence type="ECO:0000313" key="1">
    <source>
        <dbReference type="EMBL" id="KAK5972861.1"/>
    </source>
</evidence>
<gene>
    <name evidence="1" type="ORF">GCK32_004522</name>
</gene>
<organism evidence="1 2">
    <name type="scientific">Trichostrongylus colubriformis</name>
    <name type="common">Black scour worm</name>
    <dbReference type="NCBI Taxonomy" id="6319"/>
    <lineage>
        <taxon>Eukaryota</taxon>
        <taxon>Metazoa</taxon>
        <taxon>Ecdysozoa</taxon>
        <taxon>Nematoda</taxon>
        <taxon>Chromadorea</taxon>
        <taxon>Rhabditida</taxon>
        <taxon>Rhabditina</taxon>
        <taxon>Rhabditomorpha</taxon>
        <taxon>Strongyloidea</taxon>
        <taxon>Trichostrongylidae</taxon>
        <taxon>Trichostrongylus</taxon>
    </lineage>
</organism>